<dbReference type="AlphaFoldDB" id="A0A6N7Q293"/>
<organism evidence="1 2">
    <name type="scientific">Polyangium spumosum</name>
    <dbReference type="NCBI Taxonomy" id="889282"/>
    <lineage>
        <taxon>Bacteria</taxon>
        <taxon>Pseudomonadati</taxon>
        <taxon>Myxococcota</taxon>
        <taxon>Polyangia</taxon>
        <taxon>Polyangiales</taxon>
        <taxon>Polyangiaceae</taxon>
        <taxon>Polyangium</taxon>
    </lineage>
</organism>
<dbReference type="RefSeq" id="WP_153823189.1">
    <property type="nucleotide sequence ID" value="NZ_WJIE01000011.1"/>
</dbReference>
<reference evidence="1 2" key="1">
    <citation type="submission" date="2019-10" db="EMBL/GenBank/DDBJ databases">
        <title>A soil myxobacterium in the family Polyangiaceae.</title>
        <authorList>
            <person name="Li Y."/>
            <person name="Wang J."/>
        </authorList>
    </citation>
    <scope>NUCLEOTIDE SEQUENCE [LARGE SCALE GENOMIC DNA]</scope>
    <source>
        <strain evidence="1 2">DSM 14734</strain>
    </source>
</reference>
<gene>
    <name evidence="1" type="ORF">GF068_31340</name>
</gene>
<keyword evidence="2" id="KW-1185">Reference proteome</keyword>
<sequence>MSNLREVLITVSSLQTSDRYLAKSYPDKDYDNNGLHELYEVPVYKVFLDGTDADGKPQRREWTALRFMPYWNDPKMPEPGHEADTKGWVNSGIHFHKKQHVLHYNPHYTVRNTTSAFFGSIKVRKHFLIHAGPVSLANIGWGSAGCVEIIGSFDEFRLHLIQMAGSSQTDITAGMLEIVAARKLLVQYDMATPPNIKSALRGEIMPRRS</sequence>
<evidence type="ECO:0000313" key="1">
    <source>
        <dbReference type="EMBL" id="MRG96384.1"/>
    </source>
</evidence>
<accession>A0A6N7Q293</accession>
<evidence type="ECO:0000313" key="2">
    <source>
        <dbReference type="Proteomes" id="UP000440224"/>
    </source>
</evidence>
<dbReference type="EMBL" id="WJIE01000011">
    <property type="protein sequence ID" value="MRG96384.1"/>
    <property type="molecule type" value="Genomic_DNA"/>
</dbReference>
<protein>
    <submittedName>
        <fullName evidence="1">Uncharacterized protein</fullName>
    </submittedName>
</protein>
<name>A0A6N7Q293_9BACT</name>
<proteinExistence type="predicted"/>
<dbReference type="Proteomes" id="UP000440224">
    <property type="component" value="Unassembled WGS sequence"/>
</dbReference>
<dbReference type="OrthoDB" id="1030459at2"/>
<comment type="caution">
    <text evidence="1">The sequence shown here is derived from an EMBL/GenBank/DDBJ whole genome shotgun (WGS) entry which is preliminary data.</text>
</comment>